<reference evidence="2 3" key="1">
    <citation type="submission" date="2013-02" db="EMBL/GenBank/DDBJ databases">
        <title>The Genome Sequence of Enterococcus pallens BAA-351.</title>
        <authorList>
            <consortium name="The Broad Institute Genome Sequencing Platform"/>
            <consortium name="The Broad Institute Genome Sequencing Center for Infectious Disease"/>
            <person name="Earl A.M."/>
            <person name="Gilmore M.S."/>
            <person name="Lebreton F."/>
            <person name="Walker B."/>
            <person name="Young S.K."/>
            <person name="Zeng Q."/>
            <person name="Gargeya S."/>
            <person name="Fitzgerald M."/>
            <person name="Haas B."/>
            <person name="Abouelleil A."/>
            <person name="Alvarado L."/>
            <person name="Arachchi H.M."/>
            <person name="Berlin A.M."/>
            <person name="Chapman S.B."/>
            <person name="Dewar J."/>
            <person name="Goldberg J."/>
            <person name="Griggs A."/>
            <person name="Gujja S."/>
            <person name="Hansen M."/>
            <person name="Howarth C."/>
            <person name="Imamovic A."/>
            <person name="Larimer J."/>
            <person name="McCowan C."/>
            <person name="Murphy C."/>
            <person name="Neiman D."/>
            <person name="Pearson M."/>
            <person name="Priest M."/>
            <person name="Roberts A."/>
            <person name="Saif S."/>
            <person name="Shea T."/>
            <person name="Sisk P."/>
            <person name="Sykes S."/>
            <person name="Wortman J."/>
            <person name="Nusbaum C."/>
            <person name="Birren B."/>
        </authorList>
    </citation>
    <scope>NUCLEOTIDE SEQUENCE [LARGE SCALE GENOMIC DNA]</scope>
    <source>
        <strain evidence="2 3">ATCC BAA-351</strain>
    </source>
</reference>
<organism evidence="2 3">
    <name type="scientific">Enterococcus pallens ATCC BAA-351</name>
    <dbReference type="NCBI Taxonomy" id="1158607"/>
    <lineage>
        <taxon>Bacteria</taxon>
        <taxon>Bacillati</taxon>
        <taxon>Bacillota</taxon>
        <taxon>Bacilli</taxon>
        <taxon>Lactobacillales</taxon>
        <taxon>Enterococcaceae</taxon>
        <taxon>Enterococcus</taxon>
    </lineage>
</organism>
<protein>
    <submittedName>
        <fullName evidence="2">DivIVA domain-containing protein</fullName>
    </submittedName>
</protein>
<dbReference type="HOGENOM" id="CLU_1025801_0_0_9"/>
<sequence>MNFEAVELRKLTFKRNALGGFRQTDVNDFLRNVADDYETYDERVRRLIEDKERMETELAAKEAGHQRRTIQLENEINELLQTIKNLEVELNQLRTQKAEWDQFEQQHLDYRDIAKMKRIAQQTLEAAEKAANKLLEEAEQKKAAIVAAAEHHKQSLLTEAEKQKQALMNQAEEERLQNLFNSKLEISTLQREQDERAVELDARQQLLEGKQRELQQLRADIHEEVKTFAGMMTATRQEISQEYTHSIEALTKKNEAVRKETTIQQQPVIHVLEPEKEVM</sequence>
<comment type="caution">
    <text evidence="2">The sequence shown here is derived from an EMBL/GenBank/DDBJ whole genome shotgun (WGS) entry which is preliminary data.</text>
</comment>
<proteinExistence type="predicted"/>
<dbReference type="InterPro" id="IPR007793">
    <property type="entry name" value="DivIVA_fam"/>
</dbReference>
<keyword evidence="1" id="KW-0175">Coiled coil</keyword>
<dbReference type="PATRIC" id="fig|1158607.3.peg.2887"/>
<keyword evidence="3" id="KW-1185">Reference proteome</keyword>
<dbReference type="RefSeq" id="WP_010757878.1">
    <property type="nucleotide sequence ID" value="NZ_ASWD01000001.1"/>
</dbReference>
<dbReference type="Gene3D" id="6.10.250.660">
    <property type="match status" value="1"/>
</dbReference>
<gene>
    <name evidence="2" type="ORF">UAU_02896</name>
</gene>
<dbReference type="STRING" id="160454.RV10_GL004700"/>
<dbReference type="Pfam" id="PF05103">
    <property type="entry name" value="DivIVA"/>
    <property type="match status" value="1"/>
</dbReference>
<dbReference type="AlphaFoldDB" id="R2QDG0"/>
<accession>R2QDG0</accession>
<evidence type="ECO:0000313" key="3">
    <source>
        <dbReference type="Proteomes" id="UP000013782"/>
    </source>
</evidence>
<evidence type="ECO:0000313" key="2">
    <source>
        <dbReference type="EMBL" id="EOH93253.1"/>
    </source>
</evidence>
<evidence type="ECO:0000256" key="1">
    <source>
        <dbReference type="SAM" id="Coils"/>
    </source>
</evidence>
<dbReference type="Proteomes" id="UP000013782">
    <property type="component" value="Unassembled WGS sequence"/>
</dbReference>
<name>R2QDG0_9ENTE</name>
<dbReference type="EMBL" id="AJAQ01000018">
    <property type="protein sequence ID" value="EOH93253.1"/>
    <property type="molecule type" value="Genomic_DNA"/>
</dbReference>
<feature type="coiled-coil region" evidence="1">
    <location>
        <begin position="30"/>
        <end position="260"/>
    </location>
</feature>
<dbReference type="OrthoDB" id="9815492at2"/>